<sequence>MRHTADFKSGLRRNLVKRIPAHGPLIVAIYLIWRLVYPHPELLLQGKPGFGSCVLDVPGNDKTTAIIAFKFLNYFCECHGSITTRGLYPGLGDKFYNQDYVFPLQWIASLQGRRRYEKSLNTMILTRNVRLNLLP</sequence>
<dbReference type="Proteomes" id="UP000219338">
    <property type="component" value="Unassembled WGS sequence"/>
</dbReference>
<dbReference type="EMBL" id="FUEG01000029">
    <property type="protein sequence ID" value="SJL15501.1"/>
    <property type="molecule type" value="Genomic_DNA"/>
</dbReference>
<keyword evidence="1" id="KW-1133">Transmembrane helix</keyword>
<keyword evidence="3" id="KW-1185">Reference proteome</keyword>
<reference evidence="3" key="1">
    <citation type="journal article" date="2017" name="Nat. Ecol. Evol.">
        <title>Genome expansion and lineage-specific genetic innovations in the forest pathogenic fungi Armillaria.</title>
        <authorList>
            <person name="Sipos G."/>
            <person name="Prasanna A.N."/>
            <person name="Walter M.C."/>
            <person name="O'Connor E."/>
            <person name="Balint B."/>
            <person name="Krizsan K."/>
            <person name="Kiss B."/>
            <person name="Hess J."/>
            <person name="Varga T."/>
            <person name="Slot J."/>
            <person name="Riley R."/>
            <person name="Boka B."/>
            <person name="Rigling D."/>
            <person name="Barry K."/>
            <person name="Lee J."/>
            <person name="Mihaltcheva S."/>
            <person name="LaButti K."/>
            <person name="Lipzen A."/>
            <person name="Waldron R."/>
            <person name="Moloney N.M."/>
            <person name="Sperisen C."/>
            <person name="Kredics L."/>
            <person name="Vagvoelgyi C."/>
            <person name="Patrignani A."/>
            <person name="Fitzpatrick D."/>
            <person name="Nagy I."/>
            <person name="Doyle S."/>
            <person name="Anderson J.B."/>
            <person name="Grigoriev I.V."/>
            <person name="Gueldener U."/>
            <person name="Muensterkoetter M."/>
            <person name="Nagy L.G."/>
        </authorList>
    </citation>
    <scope>NUCLEOTIDE SEQUENCE [LARGE SCALE GENOMIC DNA]</scope>
    <source>
        <strain evidence="3">C18/9</strain>
    </source>
</reference>
<organism evidence="2 3">
    <name type="scientific">Armillaria ostoyae</name>
    <name type="common">Armillaria root rot fungus</name>
    <dbReference type="NCBI Taxonomy" id="47428"/>
    <lineage>
        <taxon>Eukaryota</taxon>
        <taxon>Fungi</taxon>
        <taxon>Dikarya</taxon>
        <taxon>Basidiomycota</taxon>
        <taxon>Agaricomycotina</taxon>
        <taxon>Agaricomycetes</taxon>
        <taxon>Agaricomycetidae</taxon>
        <taxon>Agaricales</taxon>
        <taxon>Marasmiineae</taxon>
        <taxon>Physalacriaceae</taxon>
        <taxon>Armillaria</taxon>
    </lineage>
</organism>
<gene>
    <name evidence="2" type="ORF">ARMOST_19001</name>
</gene>
<accession>A0A284S3B4</accession>
<feature type="transmembrane region" description="Helical" evidence="1">
    <location>
        <begin position="21"/>
        <end position="37"/>
    </location>
</feature>
<evidence type="ECO:0000256" key="1">
    <source>
        <dbReference type="SAM" id="Phobius"/>
    </source>
</evidence>
<name>A0A284S3B4_ARMOS</name>
<evidence type="ECO:0000313" key="3">
    <source>
        <dbReference type="Proteomes" id="UP000219338"/>
    </source>
</evidence>
<keyword evidence="1" id="KW-0812">Transmembrane</keyword>
<dbReference type="AlphaFoldDB" id="A0A284S3B4"/>
<evidence type="ECO:0000313" key="2">
    <source>
        <dbReference type="EMBL" id="SJL15501.1"/>
    </source>
</evidence>
<proteinExistence type="predicted"/>
<keyword evidence="1" id="KW-0472">Membrane</keyword>
<protein>
    <submittedName>
        <fullName evidence="2">Uncharacterized protein</fullName>
    </submittedName>
</protein>